<feature type="domain" description="TsaA-like" evidence="4">
    <location>
        <begin position="28"/>
        <end position="169"/>
    </location>
</feature>
<dbReference type="PANTHER" id="PTHR12818">
    <property type="entry name" value="TRNA (ADENINE(37)-N6)-METHYLTRANSFERASE"/>
    <property type="match status" value="1"/>
</dbReference>
<dbReference type="InterPro" id="IPR036413">
    <property type="entry name" value="YaeB-like_sf"/>
</dbReference>
<evidence type="ECO:0000256" key="1">
    <source>
        <dbReference type="ARBA" id="ARBA00022691"/>
    </source>
</evidence>
<dbReference type="Proteomes" id="UP001301326">
    <property type="component" value="Chromosome"/>
</dbReference>
<keyword evidence="1" id="KW-0949">S-adenosyl-L-methionine</keyword>
<dbReference type="InterPro" id="IPR036414">
    <property type="entry name" value="YaeB_N_sf"/>
</dbReference>
<dbReference type="KEGG" id="tput:QJT81_18755"/>
<dbReference type="InterPro" id="IPR041369">
    <property type="entry name" value="TrmO_C"/>
</dbReference>
<dbReference type="PROSITE" id="PS51668">
    <property type="entry name" value="TSAA_2"/>
    <property type="match status" value="1"/>
</dbReference>
<reference evidence="5" key="2">
    <citation type="submission" date="2023-04" db="EMBL/GenBank/DDBJ databases">
        <authorList>
            <person name="Beletskiy A.V."/>
            <person name="Mardanov A.V."/>
            <person name="Ravin N.V."/>
        </authorList>
    </citation>
    <scope>NUCLEOTIDE SEQUENCE</scope>
    <source>
        <strain evidence="5">GKL-02</strain>
    </source>
</reference>
<dbReference type="AlphaFoldDB" id="A0AA95HAC6"/>
<comment type="similarity">
    <text evidence="2">Belongs to the tRNA methyltransferase O family.</text>
</comment>
<dbReference type="PANTHER" id="PTHR12818:SF0">
    <property type="entry name" value="TRNA (ADENINE(37)-N6)-METHYLTRANSFERASE"/>
    <property type="match status" value="1"/>
</dbReference>
<dbReference type="FunFam" id="2.40.30.70:FF:000001">
    <property type="entry name" value="tRNA (N6-threonylcarbamoyladenosine(37)-N6)-methyltransferase TrmO"/>
    <property type="match status" value="1"/>
</dbReference>
<dbReference type="Pfam" id="PF01980">
    <property type="entry name" value="TrmO_N"/>
    <property type="match status" value="1"/>
</dbReference>
<organism evidence="5">
    <name type="scientific">Candidatus Thiothrix putei</name>
    <dbReference type="NCBI Taxonomy" id="3080811"/>
    <lineage>
        <taxon>Bacteria</taxon>
        <taxon>Pseudomonadati</taxon>
        <taxon>Pseudomonadota</taxon>
        <taxon>Gammaproteobacteria</taxon>
        <taxon>Thiotrichales</taxon>
        <taxon>Thiotrichaceae</taxon>
        <taxon>Thiothrix</taxon>
    </lineage>
</organism>
<gene>
    <name evidence="5" type="primary">tsaA</name>
    <name evidence="5" type="ORF">QJT81_18755</name>
</gene>
<feature type="region of interest" description="Disordered" evidence="3">
    <location>
        <begin position="1"/>
        <end position="23"/>
    </location>
</feature>
<evidence type="ECO:0000256" key="3">
    <source>
        <dbReference type="SAM" id="MobiDB-lite"/>
    </source>
</evidence>
<dbReference type="PROSITE" id="PS01318">
    <property type="entry name" value="TSAA_1"/>
    <property type="match status" value="1"/>
</dbReference>
<dbReference type="Gene3D" id="2.40.30.70">
    <property type="entry name" value="YaeB-like"/>
    <property type="match status" value="1"/>
</dbReference>
<reference evidence="5" key="1">
    <citation type="journal article" date="2023" name="Int. J. Mol. Sci.">
        <title>Metagenomics Revealed a New Genus 'Candidatus Thiocaldithrix dubininis' gen. nov., sp. nov. and a New Species 'Candidatus Thiothrix putei' sp. nov. in the Family Thiotrichaceae, Some Members of Which Have Traits of Both Na+- and H+-Motive Energetics.</title>
        <authorList>
            <person name="Ravin N.V."/>
            <person name="Muntyan M.S."/>
            <person name="Smolyakov D.D."/>
            <person name="Rudenko T.S."/>
            <person name="Beletsky A.V."/>
            <person name="Mardanov A.V."/>
            <person name="Grabovich M.Y."/>
        </authorList>
    </citation>
    <scope>NUCLEOTIDE SEQUENCE</scope>
    <source>
        <strain evidence="5">GKL-02</strain>
    </source>
</reference>
<dbReference type="InterPro" id="IPR023368">
    <property type="entry name" value="UPF0066_cons_site"/>
</dbReference>
<evidence type="ECO:0000259" key="4">
    <source>
        <dbReference type="PROSITE" id="PS51668"/>
    </source>
</evidence>
<protein>
    <submittedName>
        <fullName evidence="5">tRNA (N6-threonylcarbamoyladenosine(37)-N6)-methyltransferase TrmO</fullName>
    </submittedName>
</protein>
<proteinExistence type="inferred from homology"/>
<evidence type="ECO:0000256" key="2">
    <source>
        <dbReference type="ARBA" id="ARBA00033753"/>
    </source>
</evidence>
<dbReference type="GO" id="GO:0089715">
    <property type="term" value="F:tRNA (L-threonylcarbamoyladenosine(37)-C2) methyltransferase activity"/>
    <property type="evidence" value="ECO:0007669"/>
    <property type="project" value="TreeGrafter"/>
</dbReference>
<evidence type="ECO:0000313" key="5">
    <source>
        <dbReference type="EMBL" id="WGZ93802.1"/>
    </source>
</evidence>
<dbReference type="Pfam" id="PF18389">
    <property type="entry name" value="TrmO_C"/>
    <property type="match status" value="1"/>
</dbReference>
<dbReference type="InterPro" id="IPR023370">
    <property type="entry name" value="TrmO-like_N"/>
</dbReference>
<dbReference type="SUPFAM" id="SSF118196">
    <property type="entry name" value="YaeB-like"/>
    <property type="match status" value="1"/>
</dbReference>
<feature type="compositionally biased region" description="Polar residues" evidence="3">
    <location>
        <begin position="1"/>
        <end position="12"/>
    </location>
</feature>
<dbReference type="EMBL" id="CP124756">
    <property type="protein sequence ID" value="WGZ93802.1"/>
    <property type="molecule type" value="Genomic_DNA"/>
</dbReference>
<name>A0AA95HAC6_9GAMM</name>
<dbReference type="NCBIfam" id="TIGR00104">
    <property type="entry name" value="tRNA_TsaA"/>
    <property type="match status" value="1"/>
</dbReference>
<dbReference type="InterPro" id="IPR040372">
    <property type="entry name" value="YaeB-like"/>
</dbReference>
<dbReference type="CDD" id="cd09281">
    <property type="entry name" value="UPF0066"/>
    <property type="match status" value="1"/>
</dbReference>
<accession>A0AA95HAC6</accession>
<sequence>MTSHDFGSSSSPDKGRLGGVSSDGAISLHPIGTITSPYKEKFGIPRQPGLVTAARSTLTLLPPYNLPETVRGLEGFSHVWLIFVFHGTQAQGWKPTVRPPRLGGNARLGVFATRSTFRPNPIGLTVAELCGIQVSGSNITLELAGADLLDGTPILDIKPYLPYADALPQARAGFAPDAPFAPQSVVFSAQASQQCAQKQAQWHTDVRVLIEQILRQDPRPSYQHGQVVDRVYAMRLYDFDLRWHYTVAGIEVLELADLKPDT</sequence>
<dbReference type="Gene3D" id="3.30.2310.10">
    <property type="entry name" value="YaeB-like"/>
    <property type="match status" value="1"/>
</dbReference>